<accession>A0A7K7LZT0</accession>
<comment type="caution">
    <text evidence="4">The sequence shown here is derived from an EMBL/GenBank/DDBJ whole genome shotgun (WGS) entry which is preliminary data.</text>
</comment>
<dbReference type="Gene3D" id="4.10.60.10">
    <property type="entry name" value="Zinc finger, CCHC-type"/>
    <property type="match status" value="1"/>
</dbReference>
<name>A0A7K7LZT0_9PASS</name>
<proteinExistence type="predicted"/>
<evidence type="ECO:0000259" key="3">
    <source>
        <dbReference type="SMART" id="SM00343"/>
    </source>
</evidence>
<gene>
    <name evidence="4" type="primary">Ervk9_2</name>
    <name evidence="4" type="ORF">BRAATR_R13853</name>
</gene>
<dbReference type="GO" id="GO:0003676">
    <property type="term" value="F:nucleic acid binding"/>
    <property type="evidence" value="ECO:0007669"/>
    <property type="project" value="InterPro"/>
</dbReference>
<feature type="region of interest" description="Disordered" evidence="2">
    <location>
        <begin position="56"/>
        <end position="125"/>
    </location>
</feature>
<dbReference type="SUPFAM" id="SSF57756">
    <property type="entry name" value="Retrovirus zinc finger-like domains"/>
    <property type="match status" value="1"/>
</dbReference>
<keyword evidence="1" id="KW-0449">Lipoprotein</keyword>
<evidence type="ECO:0000313" key="5">
    <source>
        <dbReference type="Proteomes" id="UP000540762"/>
    </source>
</evidence>
<reference evidence="4 5" key="1">
    <citation type="submission" date="2019-09" db="EMBL/GenBank/DDBJ databases">
        <title>Bird 10,000 Genomes (B10K) Project - Family phase.</title>
        <authorList>
            <person name="Zhang G."/>
        </authorList>
    </citation>
    <scope>NUCLEOTIDE SEQUENCE [LARGE SCALE GENOMIC DNA]</scope>
    <source>
        <strain evidence="4">OUT-0037</strain>
        <tissue evidence="4">Liver</tissue>
    </source>
</reference>
<keyword evidence="5" id="KW-1185">Reference proteome</keyword>
<dbReference type="GO" id="GO:0008270">
    <property type="term" value="F:zinc ion binding"/>
    <property type="evidence" value="ECO:0007669"/>
    <property type="project" value="InterPro"/>
</dbReference>
<evidence type="ECO:0000256" key="1">
    <source>
        <dbReference type="ARBA" id="ARBA00022707"/>
    </source>
</evidence>
<feature type="domain" description="CCHC-type" evidence="3">
    <location>
        <begin position="44"/>
        <end position="60"/>
    </location>
</feature>
<dbReference type="InterPro" id="IPR001878">
    <property type="entry name" value="Znf_CCHC"/>
</dbReference>
<evidence type="ECO:0000256" key="2">
    <source>
        <dbReference type="SAM" id="MobiDB-lite"/>
    </source>
</evidence>
<dbReference type="PANTHER" id="PTHR40389">
    <property type="entry name" value="ENDOGENOUS RETROVIRUS GROUP K MEMBER 24 GAG POLYPROTEIN-RELATED"/>
    <property type="match status" value="1"/>
</dbReference>
<evidence type="ECO:0000313" key="4">
    <source>
        <dbReference type="EMBL" id="NWZ36527.1"/>
    </source>
</evidence>
<dbReference type="InterPro" id="IPR036875">
    <property type="entry name" value="Znf_CCHC_sf"/>
</dbReference>
<protein>
    <submittedName>
        <fullName evidence="4">POK9 protein</fullName>
    </submittedName>
</protein>
<sequence length="125" mass="13829">MAAAFAATKGTFANSAVCYGCGKPGHIKKFYFSQKEAKPKTPDICPRCRKGRHFSNQCRSKYDSEGHPIQGNRNSSAERWRAETQIHQPTQMPVPQPTQMIPPQMPAPQAQPLRMPSGGSPQVFT</sequence>
<feature type="compositionally biased region" description="Low complexity" evidence="2">
    <location>
        <begin position="88"/>
        <end position="112"/>
    </location>
</feature>
<organism evidence="4 5">
    <name type="scientific">Brachypodius melanocephalos</name>
    <name type="common">black-headed bulbul</name>
    <dbReference type="NCBI Taxonomy" id="3235156"/>
    <lineage>
        <taxon>Eukaryota</taxon>
        <taxon>Metazoa</taxon>
        <taxon>Chordata</taxon>
        <taxon>Craniata</taxon>
        <taxon>Vertebrata</taxon>
        <taxon>Euteleostomi</taxon>
        <taxon>Archelosauria</taxon>
        <taxon>Archosauria</taxon>
        <taxon>Dinosauria</taxon>
        <taxon>Saurischia</taxon>
        <taxon>Theropoda</taxon>
        <taxon>Coelurosauria</taxon>
        <taxon>Aves</taxon>
        <taxon>Neognathae</taxon>
        <taxon>Neoaves</taxon>
        <taxon>Telluraves</taxon>
        <taxon>Australaves</taxon>
        <taxon>Passeriformes</taxon>
        <taxon>Sylvioidea</taxon>
        <taxon>Pycnonotidae</taxon>
        <taxon>Brachypodius</taxon>
    </lineage>
</organism>
<dbReference type="AlphaFoldDB" id="A0A7K7LZT0"/>
<feature type="non-terminal residue" evidence="4">
    <location>
        <position position="1"/>
    </location>
</feature>
<dbReference type="PANTHER" id="PTHR40389:SF2">
    <property type="entry name" value="ENDOGENOUS RETROVIRUS GROUP K MEMBER 24 GAG POLYPROTEIN-RELATED"/>
    <property type="match status" value="1"/>
</dbReference>
<dbReference type="SMART" id="SM00343">
    <property type="entry name" value="ZnF_C2HC"/>
    <property type="match status" value="2"/>
</dbReference>
<dbReference type="EMBL" id="VZSR01000807">
    <property type="protein sequence ID" value="NWZ36527.1"/>
    <property type="molecule type" value="Genomic_DNA"/>
</dbReference>
<dbReference type="Proteomes" id="UP000540762">
    <property type="component" value="Unassembled WGS sequence"/>
</dbReference>
<feature type="domain" description="CCHC-type" evidence="3">
    <location>
        <begin position="17"/>
        <end position="33"/>
    </location>
</feature>
<dbReference type="Pfam" id="PF14787">
    <property type="entry name" value="zf-CCHC_5"/>
    <property type="match status" value="1"/>
</dbReference>
<dbReference type="InterPro" id="IPR050195">
    <property type="entry name" value="Primate_lentivir_Gag_pol-like"/>
</dbReference>
<feature type="non-terminal residue" evidence="4">
    <location>
        <position position="125"/>
    </location>
</feature>
<keyword evidence="1" id="KW-0519">Myristate</keyword>